<dbReference type="InterPro" id="IPR013783">
    <property type="entry name" value="Ig-like_fold"/>
</dbReference>
<organism evidence="5 6">
    <name type="scientific">Gallus gallus</name>
    <name type="common">Chicken</name>
    <dbReference type="NCBI Taxonomy" id="9031"/>
    <lineage>
        <taxon>Eukaryota</taxon>
        <taxon>Metazoa</taxon>
        <taxon>Chordata</taxon>
        <taxon>Craniata</taxon>
        <taxon>Vertebrata</taxon>
        <taxon>Euteleostomi</taxon>
        <taxon>Archelosauria</taxon>
        <taxon>Archosauria</taxon>
        <taxon>Dinosauria</taxon>
        <taxon>Saurischia</taxon>
        <taxon>Theropoda</taxon>
        <taxon>Coelurosauria</taxon>
        <taxon>Aves</taxon>
        <taxon>Neognathae</taxon>
        <taxon>Galloanserae</taxon>
        <taxon>Galliformes</taxon>
        <taxon>Phasianidae</taxon>
        <taxon>Phasianinae</taxon>
        <taxon>Gallus</taxon>
    </lineage>
</organism>
<dbReference type="Proteomes" id="UP000000539">
    <property type="component" value="Chromosome 31"/>
</dbReference>
<dbReference type="Pfam" id="PF13895">
    <property type="entry name" value="Ig_2"/>
    <property type="match status" value="1"/>
</dbReference>
<gene>
    <name evidence="5" type="primary">CHIR2AB3</name>
</gene>
<keyword evidence="2" id="KW-1015">Disulfide bond</keyword>
<accession>A0A8V0XSL4</accession>
<evidence type="ECO:0000256" key="1">
    <source>
        <dbReference type="ARBA" id="ARBA00022729"/>
    </source>
</evidence>
<dbReference type="Ensembl" id="ENSGALT00010012481.1">
    <property type="protein sequence ID" value="ENSGALP00010007045.1"/>
    <property type="gene ID" value="ENSGALG00010005271.1"/>
</dbReference>
<dbReference type="AlphaFoldDB" id="A0A8V0XSL4"/>
<sequence>MWIRLCVCHPILGPTVPSPWGQQLSHGEVTSWNSIPKRELAAALRPLPFPAAVSLSPSCSCFMTRREVVLILVPQPFLSLHPSQGVSLANNVTLRCHLPRMDAWVQLWHNGTLRFNKEKDKEQDAAEFSFAVTNLEDAGTYQCRYQVSEPLWTSNQSDPVELVLTDSVMMEVTPTHGTPVRSETPFVGPQCQPWVELSRHPCPVMGTPKPSEPTGAKRWSYVNLLVVVVKVCSALLALSSGLYFYFIGCSLWKRRNESAGVSPEMPESVQFQGFPTNNEDLTYAEMPAAIPCPQPPTYPTAPQSPVIYTTVSTDLPC</sequence>
<evidence type="ECO:0008006" key="7">
    <source>
        <dbReference type="Google" id="ProtNLM"/>
    </source>
</evidence>
<name>A0A8V0XSL4_CHICK</name>
<evidence type="ECO:0000256" key="3">
    <source>
        <dbReference type="ARBA" id="ARBA00023319"/>
    </source>
</evidence>
<dbReference type="SUPFAM" id="SSF48726">
    <property type="entry name" value="Immunoglobulin"/>
    <property type="match status" value="1"/>
</dbReference>
<dbReference type="PANTHER" id="PTHR11738:SF186">
    <property type="entry name" value="OSTEOCLAST-ASSOCIATED IMMUNOGLOBULIN-LIKE RECEPTOR"/>
    <property type="match status" value="1"/>
</dbReference>
<feature type="transmembrane region" description="Helical" evidence="4">
    <location>
        <begin position="219"/>
        <end position="246"/>
    </location>
</feature>
<dbReference type="InterPro" id="IPR050412">
    <property type="entry name" value="Ig-like_Receptors_ImmuneReg"/>
</dbReference>
<keyword evidence="1" id="KW-0732">Signal</keyword>
<reference evidence="5" key="2">
    <citation type="submission" date="2025-08" db="UniProtKB">
        <authorList>
            <consortium name="Ensembl"/>
        </authorList>
    </citation>
    <scope>IDENTIFICATION</scope>
    <source>
        <strain evidence="5">broiler</strain>
    </source>
</reference>
<dbReference type="GlyGen" id="A0A8V0XSL4">
    <property type="glycosylation" value="1 site"/>
</dbReference>
<dbReference type="PANTHER" id="PTHR11738">
    <property type="entry name" value="MHC CLASS I NK CELL RECEPTOR"/>
    <property type="match status" value="1"/>
</dbReference>
<keyword evidence="4" id="KW-0472">Membrane</keyword>
<keyword evidence="4" id="KW-1133">Transmembrane helix</keyword>
<keyword evidence="4" id="KW-0812">Transmembrane</keyword>
<protein>
    <recommendedName>
        <fullName evidence="7">Ig-like domain-containing protein</fullName>
    </recommendedName>
</protein>
<dbReference type="FunFam" id="2.60.40.10:FF:000049">
    <property type="entry name" value="Leukocyte immunoglobulin-like receptor subfamily B member 1"/>
    <property type="match status" value="1"/>
</dbReference>
<dbReference type="InterPro" id="IPR036179">
    <property type="entry name" value="Ig-like_dom_sf"/>
</dbReference>
<dbReference type="OrthoDB" id="9544052at2759"/>
<evidence type="ECO:0000256" key="2">
    <source>
        <dbReference type="ARBA" id="ARBA00023157"/>
    </source>
</evidence>
<evidence type="ECO:0000256" key="4">
    <source>
        <dbReference type="SAM" id="Phobius"/>
    </source>
</evidence>
<keyword evidence="6" id="KW-1185">Reference proteome</keyword>
<reference evidence="5" key="3">
    <citation type="submission" date="2025-09" db="UniProtKB">
        <authorList>
            <consortium name="Ensembl"/>
        </authorList>
    </citation>
    <scope>IDENTIFICATION</scope>
    <source>
        <strain evidence="5">broiler</strain>
    </source>
</reference>
<evidence type="ECO:0000313" key="5">
    <source>
        <dbReference type="Ensembl" id="ENSGALP00010007045.1"/>
    </source>
</evidence>
<keyword evidence="3" id="KW-0393">Immunoglobulin domain</keyword>
<dbReference type="GO" id="GO:0002764">
    <property type="term" value="P:immune response-regulating signaling pathway"/>
    <property type="evidence" value="ECO:0000318"/>
    <property type="project" value="GO_Central"/>
</dbReference>
<proteinExistence type="predicted"/>
<dbReference type="Gene3D" id="2.60.40.10">
    <property type="entry name" value="Immunoglobulins"/>
    <property type="match status" value="1"/>
</dbReference>
<evidence type="ECO:0000313" key="6">
    <source>
        <dbReference type="Proteomes" id="UP000000539"/>
    </source>
</evidence>
<dbReference type="GeneTree" id="ENSGT01100000263478"/>
<reference evidence="5" key="1">
    <citation type="submission" date="2020-11" db="EMBL/GenBank/DDBJ databases">
        <title>Gallus gallus (Chicken) genome, bGalGal1, GRCg7b, maternal haplotype autosomes + Z &amp; W.</title>
        <authorList>
            <person name="Warren W."/>
            <person name="Formenti G."/>
            <person name="Fedrigo O."/>
            <person name="Haase B."/>
            <person name="Mountcastle J."/>
            <person name="Balacco J."/>
            <person name="Tracey A."/>
            <person name="Schneider V."/>
            <person name="Okimoto R."/>
            <person name="Cheng H."/>
            <person name="Hawken R."/>
            <person name="Howe K."/>
            <person name="Jarvis E.D."/>
        </authorList>
    </citation>
    <scope>NUCLEOTIDE SEQUENCE [LARGE SCALE GENOMIC DNA]</scope>
    <source>
        <strain evidence="5">Broiler</strain>
    </source>
</reference>